<dbReference type="AlphaFoldDB" id="A0A6H1TVX2"/>
<dbReference type="PANTHER" id="PTHR10098">
    <property type="entry name" value="RAPSYN-RELATED"/>
    <property type="match status" value="1"/>
</dbReference>
<dbReference type="InterPro" id="IPR019734">
    <property type="entry name" value="TPR_rpt"/>
</dbReference>
<name>A0A6H1TVX2_9CYAN</name>
<feature type="region of interest" description="Disordered" evidence="1">
    <location>
        <begin position="14"/>
        <end position="33"/>
    </location>
</feature>
<evidence type="ECO:0000259" key="2">
    <source>
        <dbReference type="Pfam" id="PF12770"/>
    </source>
</evidence>
<gene>
    <name evidence="3" type="ORF">HCG48_08390</name>
</gene>
<protein>
    <submittedName>
        <fullName evidence="3">Tetratricopeptide repeat protein</fullName>
    </submittedName>
</protein>
<dbReference type="Pfam" id="PF12770">
    <property type="entry name" value="CHAT"/>
    <property type="match status" value="1"/>
</dbReference>
<dbReference type="SMART" id="SM00028">
    <property type="entry name" value="TPR"/>
    <property type="match status" value="8"/>
</dbReference>
<dbReference type="InterPro" id="IPR011990">
    <property type="entry name" value="TPR-like_helical_dom_sf"/>
</dbReference>
<feature type="region of interest" description="Disordered" evidence="1">
    <location>
        <begin position="584"/>
        <end position="623"/>
    </location>
</feature>
<dbReference type="SUPFAM" id="SSF48452">
    <property type="entry name" value="TPR-like"/>
    <property type="match status" value="2"/>
</dbReference>
<evidence type="ECO:0000313" key="4">
    <source>
        <dbReference type="Proteomes" id="UP000500857"/>
    </source>
</evidence>
<proteinExistence type="predicted"/>
<organism evidence="3 4">
    <name type="scientific">Oxynema aestuarii AP17</name>
    <dbReference type="NCBI Taxonomy" id="2064643"/>
    <lineage>
        <taxon>Bacteria</taxon>
        <taxon>Bacillati</taxon>
        <taxon>Cyanobacteriota</taxon>
        <taxon>Cyanophyceae</taxon>
        <taxon>Oscillatoriophycideae</taxon>
        <taxon>Oscillatoriales</taxon>
        <taxon>Oscillatoriaceae</taxon>
        <taxon>Oxynema</taxon>
        <taxon>Oxynema aestuarii</taxon>
    </lineage>
</organism>
<dbReference type="Proteomes" id="UP000500857">
    <property type="component" value="Chromosome"/>
</dbReference>
<accession>A0A6H1TVX2</accession>
<feature type="domain" description="CHAT" evidence="2">
    <location>
        <begin position="731"/>
        <end position="1066"/>
    </location>
</feature>
<feature type="compositionally biased region" description="Polar residues" evidence="1">
    <location>
        <begin position="584"/>
        <end position="597"/>
    </location>
</feature>
<evidence type="ECO:0000313" key="3">
    <source>
        <dbReference type="EMBL" id="QIZ70595.1"/>
    </source>
</evidence>
<evidence type="ECO:0000256" key="1">
    <source>
        <dbReference type="SAM" id="MobiDB-lite"/>
    </source>
</evidence>
<dbReference type="EMBL" id="CP051167">
    <property type="protein sequence ID" value="QIZ70595.1"/>
    <property type="molecule type" value="Genomic_DNA"/>
</dbReference>
<dbReference type="PANTHER" id="PTHR10098:SF108">
    <property type="entry name" value="TETRATRICOPEPTIDE REPEAT PROTEIN 28"/>
    <property type="match status" value="1"/>
</dbReference>
<dbReference type="InterPro" id="IPR024983">
    <property type="entry name" value="CHAT_dom"/>
</dbReference>
<dbReference type="Pfam" id="PF13374">
    <property type="entry name" value="TPR_10"/>
    <property type="match status" value="5"/>
</dbReference>
<dbReference type="Gene3D" id="1.25.40.10">
    <property type="entry name" value="Tetratricopeptide repeat domain"/>
    <property type="match status" value="3"/>
</dbReference>
<sequence>MSCIAEESAVRAIDELSSKHESPPAIGENTDPMNAEDYRSFLQELLQAIIASNNNRQVVYPLLARHQDKLDLTFAEVATQWFNSQLDKNQSERNQALTSIFYLAVDLYQFPLGNRANNLEIAIACYGEALQVCTRDAFPQDWATTQYNLGNAYSDRIRGERGENLEEAIACYRGALHVYTRDAFPQEWAMTQNNLGNAYSDRIRGERGENLEEAIACYRGALHVYTRDAFPQEWAMTQNNLGNAYRNRIRGERGENLEEAIACYGEALQVRTRDAFPQDWAMTQNNLGNAYRNRIRGERGENLEEAIACYGEALQVRTRDAFPQQWATTQNNLGTAYSDRIRGERGENLEAAIACYREALHVYTRDAFPQQWATTQNNLGNAYLYRIRGERGENLEEAIACYREALHVYTRDAFPQQWAMTQNNLGTAYLYRIRGERGENLEEAIACYRGALQVRTRDAFPQDNAETLFNLGLAYRDASQLHDAYDTFKEGIDTVELIRSGIIEGGEADRQKLAEEWNKLYRHTVEVCLELEQYAAALEYVERSKARNLVELLAAIRLKPDGVSAQVWERYCQLHEQWLQLQQNRPQNGNPGPTFSASDDGEARQVRRPHPGDTATPAPNRPTLAQLRQQIDEFVEREIAPHDKQFRFGQGVQPMEYGEIQALLGEGTALLEWYLTADAIHGFLVTRHDDGPQHFATDRAAATALTELTDEYLKNYIHSQKNWRAKLPEVLQRLAAILPLQEIGAKLSNCDELIVIPHRNLHLFPFHALPLGETPGQYFGDLFSRGIRYAPSSQILHLSVRQGNVAGSPLPLFAIQNPTGDLPYTDLEVQAISKNFAPAQILAGETATKPTFSTQKDVLKTAAVAHFSCHGLFDFSQPRKSALILANARIETGSTSASKGVRSIRSRRGDFDAEACFTLPEIFDLRLPNCRLVSLSACETAMVDIQQTSDEYISLVAGFLFAGAPNVLGTLWAVNDFSTALLTVRFYELFLSRESDVSVAVALKTAQTWLRESTVGDLLKWVEDSRSIDSEEKKKLQNYLDLDWLDLDETPFESPYFWAGFTAVGQ</sequence>
<dbReference type="KEGG" id="oxy:HCG48_08390"/>
<reference evidence="3 4" key="1">
    <citation type="submission" date="2020-04" db="EMBL/GenBank/DDBJ databases">
        <authorList>
            <person name="Basu S."/>
            <person name="Maruthanayagam V."/>
            <person name="Chakraborty S."/>
            <person name="Pramanik A."/>
            <person name="Mukherjee J."/>
            <person name="Brink B."/>
        </authorList>
    </citation>
    <scope>NUCLEOTIDE SEQUENCE [LARGE SCALE GENOMIC DNA]</scope>
    <source>
        <strain evidence="3 4">AP17</strain>
    </source>
</reference>
<keyword evidence="4" id="KW-1185">Reference proteome</keyword>